<reference evidence="2 3" key="1">
    <citation type="submission" date="2019-10" db="EMBL/GenBank/DDBJ databases">
        <title>Whole genome shotgun sequence of Acrocarpospora corrugata NBRC 13972.</title>
        <authorList>
            <person name="Ichikawa N."/>
            <person name="Kimura A."/>
            <person name="Kitahashi Y."/>
            <person name="Komaki H."/>
            <person name="Oguchi A."/>
        </authorList>
    </citation>
    <scope>NUCLEOTIDE SEQUENCE [LARGE SCALE GENOMIC DNA]</scope>
    <source>
        <strain evidence="2 3">NBRC 13972</strain>
    </source>
</reference>
<dbReference type="Pfam" id="PF25872">
    <property type="entry name" value="HTH_77"/>
    <property type="match status" value="1"/>
</dbReference>
<proteinExistence type="predicted"/>
<protein>
    <recommendedName>
        <fullName evidence="1">AAA+ ATPase domain-containing protein</fullName>
    </recommendedName>
</protein>
<sequence length="612" mass="64703">MDGFAGFIGRDAEIGKVEAALRRARLVTVTGPPGVGKSTLARRVAARAGGRVTVVDLDDDGDPSDLPGGLPGDKAAELPEVTAGLLVLDGCDRAIDEIAPRVRALMQANPRLRVLATSRQSLTLPGEQVIVLTELGPDARAALLEHLAGQAAEPPDGLPLTAELLAAALRRGEPADVTLDRLADPGRPGPSRHTSMRTAIGASHEACTAAERILWARASVFAGGFDLEAAQRVCGAAPLDEDAVLGAVAALVDKSVLVRSEGPLGVRFRLVESLRMFGAEWLDRLGETPYVQEWHFEHFIRLARQAEREWQGGQVWWYQRMRLEAPNLRQTLEWRLADPGTAEQAQDLGGTLWFLWACCGLQREGAGYLDRALAARDEPGPVRTKALLTSAWLDGALGDLAGAERRLAECGDGPRAAHLAAVVAVQRGDLRGALRLIGDARSGHRRQSDMFPGFLSSYVVIATTLLRMGNVSGAVTVLREGRDLCGTAGESWTRSHLDHLLAQAEYLRGDAGQALGHARDALRVARLFGDVAALAAGVELVGALSALSGDVKDGELLLASAAGMWAELDGHSLRSPVLAEIAAQAGASPDVAAGRPVPGPEEAVALALQETD</sequence>
<keyword evidence="3" id="KW-1185">Reference proteome</keyword>
<gene>
    <name evidence="2" type="ORF">Acor_52730</name>
</gene>
<dbReference type="Proteomes" id="UP000334990">
    <property type="component" value="Unassembled WGS sequence"/>
</dbReference>
<dbReference type="PANTHER" id="PTHR47691:SF3">
    <property type="entry name" value="HTH-TYPE TRANSCRIPTIONAL REGULATOR RV0890C-RELATED"/>
    <property type="match status" value="1"/>
</dbReference>
<comment type="caution">
    <text evidence="2">The sequence shown here is derived from an EMBL/GenBank/DDBJ whole genome shotgun (WGS) entry which is preliminary data.</text>
</comment>
<dbReference type="Gene3D" id="3.40.50.300">
    <property type="entry name" value="P-loop containing nucleotide triphosphate hydrolases"/>
    <property type="match status" value="1"/>
</dbReference>
<dbReference type="OrthoDB" id="3501858at2"/>
<dbReference type="InterPro" id="IPR041664">
    <property type="entry name" value="AAA_16"/>
</dbReference>
<dbReference type="EMBL" id="BLAD01000066">
    <property type="protein sequence ID" value="GES03207.1"/>
    <property type="molecule type" value="Genomic_DNA"/>
</dbReference>
<evidence type="ECO:0000313" key="2">
    <source>
        <dbReference type="EMBL" id="GES03207.1"/>
    </source>
</evidence>
<dbReference type="AlphaFoldDB" id="A0A5M3W289"/>
<dbReference type="InterPro" id="IPR027417">
    <property type="entry name" value="P-loop_NTPase"/>
</dbReference>
<organism evidence="2 3">
    <name type="scientific">Acrocarpospora corrugata</name>
    <dbReference type="NCBI Taxonomy" id="35763"/>
    <lineage>
        <taxon>Bacteria</taxon>
        <taxon>Bacillati</taxon>
        <taxon>Actinomycetota</taxon>
        <taxon>Actinomycetes</taxon>
        <taxon>Streptosporangiales</taxon>
        <taxon>Streptosporangiaceae</taxon>
        <taxon>Acrocarpospora</taxon>
    </lineage>
</organism>
<dbReference type="SMART" id="SM00382">
    <property type="entry name" value="AAA"/>
    <property type="match status" value="1"/>
</dbReference>
<feature type="domain" description="AAA+ ATPase" evidence="1">
    <location>
        <begin position="23"/>
        <end position="226"/>
    </location>
</feature>
<accession>A0A5M3W289</accession>
<dbReference type="InterPro" id="IPR011990">
    <property type="entry name" value="TPR-like_helical_dom_sf"/>
</dbReference>
<dbReference type="SUPFAM" id="SSF52540">
    <property type="entry name" value="P-loop containing nucleoside triphosphate hydrolases"/>
    <property type="match status" value="1"/>
</dbReference>
<dbReference type="Gene3D" id="1.25.40.10">
    <property type="entry name" value="Tetratricopeptide repeat domain"/>
    <property type="match status" value="1"/>
</dbReference>
<dbReference type="InterPro" id="IPR058852">
    <property type="entry name" value="HTH_77"/>
</dbReference>
<dbReference type="RefSeq" id="WP_155339383.1">
    <property type="nucleotide sequence ID" value="NZ_BAAABN010000006.1"/>
</dbReference>
<dbReference type="Pfam" id="PF13191">
    <property type="entry name" value="AAA_16"/>
    <property type="match status" value="1"/>
</dbReference>
<name>A0A5M3W289_9ACTN</name>
<dbReference type="InterPro" id="IPR003593">
    <property type="entry name" value="AAA+_ATPase"/>
</dbReference>
<evidence type="ECO:0000259" key="1">
    <source>
        <dbReference type="SMART" id="SM00382"/>
    </source>
</evidence>
<dbReference type="SUPFAM" id="SSF48452">
    <property type="entry name" value="TPR-like"/>
    <property type="match status" value="1"/>
</dbReference>
<evidence type="ECO:0000313" key="3">
    <source>
        <dbReference type="Proteomes" id="UP000334990"/>
    </source>
</evidence>
<dbReference type="PANTHER" id="PTHR47691">
    <property type="entry name" value="REGULATOR-RELATED"/>
    <property type="match status" value="1"/>
</dbReference>